<accession>A0A7Y2E757</accession>
<dbReference type="EMBL" id="JABDJR010000257">
    <property type="protein sequence ID" value="NNF06436.1"/>
    <property type="molecule type" value="Genomic_DNA"/>
</dbReference>
<comment type="caution">
    <text evidence="7">The sequence shown here is derived from an EMBL/GenBank/DDBJ whole genome shotgun (WGS) entry which is preliminary data.</text>
</comment>
<dbReference type="InterPro" id="IPR010111">
    <property type="entry name" value="Kynureninase"/>
</dbReference>
<dbReference type="GO" id="GO:0009435">
    <property type="term" value="P:NAD+ biosynthetic process"/>
    <property type="evidence" value="ECO:0007669"/>
    <property type="project" value="UniProtKB-UniRule"/>
</dbReference>
<dbReference type="GO" id="GO:0043420">
    <property type="term" value="P:anthranilate metabolic process"/>
    <property type="evidence" value="ECO:0007669"/>
    <property type="project" value="TreeGrafter"/>
</dbReference>
<dbReference type="GO" id="GO:0019805">
    <property type="term" value="P:quinolinate biosynthetic process"/>
    <property type="evidence" value="ECO:0007669"/>
    <property type="project" value="UniProtKB-UniRule"/>
</dbReference>
<evidence type="ECO:0000313" key="8">
    <source>
        <dbReference type="Proteomes" id="UP000547674"/>
    </source>
</evidence>
<dbReference type="UniPathway" id="UPA00253">
    <property type="reaction ID" value="UER00329"/>
</dbReference>
<feature type="modified residue" description="N6-(pyridoxal phosphate)lysine" evidence="4">
    <location>
        <position position="247"/>
    </location>
</feature>
<comment type="cofactor">
    <cofactor evidence="4 6">
        <name>pyridoxal 5'-phosphate</name>
        <dbReference type="ChEBI" id="CHEBI:597326"/>
    </cofactor>
</comment>
<gene>
    <name evidence="4 7" type="primary">kynU</name>
    <name evidence="7" type="ORF">HKN21_06720</name>
</gene>
<dbReference type="UniPathway" id="UPA00334">
    <property type="reaction ID" value="UER00455"/>
</dbReference>
<organism evidence="7 8">
    <name type="scientific">Eiseniibacteriota bacterium</name>
    <dbReference type="NCBI Taxonomy" id="2212470"/>
    <lineage>
        <taxon>Bacteria</taxon>
        <taxon>Candidatus Eiseniibacteriota</taxon>
    </lineage>
</organism>
<comment type="similarity">
    <text evidence="4 6">Belongs to the kynureninase family.</text>
</comment>
<dbReference type="PANTHER" id="PTHR14084:SF0">
    <property type="entry name" value="KYNURENINASE"/>
    <property type="match status" value="1"/>
</dbReference>
<evidence type="ECO:0000256" key="5">
    <source>
        <dbReference type="NCBIfam" id="TIGR01814"/>
    </source>
</evidence>
<dbReference type="GO" id="GO:0005737">
    <property type="term" value="C:cytoplasm"/>
    <property type="evidence" value="ECO:0007669"/>
    <property type="project" value="UniProtKB-UniRule"/>
</dbReference>
<feature type="binding site" evidence="4">
    <location>
        <begin position="136"/>
        <end position="139"/>
    </location>
    <ligand>
        <name>pyridoxal 5'-phosphate</name>
        <dbReference type="ChEBI" id="CHEBI:597326"/>
    </ligand>
</feature>
<evidence type="ECO:0000313" key="7">
    <source>
        <dbReference type="EMBL" id="NNF06436.1"/>
    </source>
</evidence>
<dbReference type="SUPFAM" id="SSF53383">
    <property type="entry name" value="PLP-dependent transferases"/>
    <property type="match status" value="1"/>
</dbReference>
<evidence type="ECO:0000256" key="3">
    <source>
        <dbReference type="ARBA" id="ARBA00022898"/>
    </source>
</evidence>
<comment type="pathway">
    <text evidence="4 6">Amino-acid degradation; L-kynurenine degradation; L-alanine and anthranilate from L-kynurenine: step 1/1.</text>
</comment>
<dbReference type="GO" id="GO:0097053">
    <property type="term" value="P:L-kynurenine catabolic process"/>
    <property type="evidence" value="ECO:0007669"/>
    <property type="project" value="UniProtKB-UniRule"/>
</dbReference>
<evidence type="ECO:0000256" key="4">
    <source>
        <dbReference type="HAMAP-Rule" id="MF_01970"/>
    </source>
</evidence>
<dbReference type="Pfam" id="PF22580">
    <property type="entry name" value="KYNU_C"/>
    <property type="match status" value="1"/>
</dbReference>
<evidence type="ECO:0000256" key="6">
    <source>
        <dbReference type="PIRNR" id="PIRNR038800"/>
    </source>
</evidence>
<feature type="binding site" evidence="4">
    <location>
        <position position="221"/>
    </location>
    <ligand>
        <name>pyridoxal 5'-phosphate</name>
        <dbReference type="ChEBI" id="CHEBI:597326"/>
    </ligand>
</feature>
<sequence>MATEFQASLECAAELDAKDGLASFRNDFEFPKTAGGDPFLYFCGNSLGLLPTAARDVVNQELEDWGNLAVEAHFRGKTPWYKYHEVFHENLGELVGGSPREIVVMNSLTVNLHLLMVSFYRPTATRYKIMVESPTFPSDLYAMKTQMRYHGIDPKEALIEVSPRQGEVTLREEDVLKLIHETGDSLALLMFGGINFFTGQWFPFRAFADAAHDVGAYAGFDCAHAAGNVPLDLHANDADFAVWCSYKYLNAGPGATSGAFIHERHATDVSLPRYAGWWGNDPDVRFRMHLEPEFKPVASADAWQLSNPSILAMAPLQASLDLFHRAGMPALRQKSESLTGFLEYLIDSRLSQKLEVLTPRTPSARGCQLSLKLKNDAQGLQKKLQESGVICDFREPDVLRIAPTPLYNSYTDVFQFVQKLEALLP</sequence>
<evidence type="ECO:0000256" key="2">
    <source>
        <dbReference type="ARBA" id="ARBA00022801"/>
    </source>
</evidence>
<keyword evidence="1 4" id="KW-0662">Pyridine nucleotide biosynthesis</keyword>
<dbReference type="InterPro" id="IPR015422">
    <property type="entry name" value="PyrdxlP-dep_Trfase_small"/>
</dbReference>
<dbReference type="Gene3D" id="3.40.640.10">
    <property type="entry name" value="Type I PLP-dependent aspartate aminotransferase-like (Major domain)"/>
    <property type="match status" value="1"/>
</dbReference>
<name>A0A7Y2E757_UNCEI</name>
<comment type="catalytic activity">
    <reaction evidence="4 6">
        <text>L-kynurenine + H2O = anthranilate + L-alanine + H(+)</text>
        <dbReference type="Rhea" id="RHEA:16813"/>
        <dbReference type="ChEBI" id="CHEBI:15377"/>
        <dbReference type="ChEBI" id="CHEBI:15378"/>
        <dbReference type="ChEBI" id="CHEBI:16567"/>
        <dbReference type="ChEBI" id="CHEBI:57959"/>
        <dbReference type="ChEBI" id="CHEBI:57972"/>
        <dbReference type="EC" id="3.7.1.3"/>
    </reaction>
</comment>
<dbReference type="GO" id="GO:0030170">
    <property type="term" value="F:pyridoxal phosphate binding"/>
    <property type="evidence" value="ECO:0007669"/>
    <property type="project" value="UniProtKB-UniRule"/>
</dbReference>
<feature type="binding site" evidence="4">
    <location>
        <position position="277"/>
    </location>
    <ligand>
        <name>pyridoxal 5'-phosphate</name>
        <dbReference type="ChEBI" id="CHEBI:597326"/>
    </ligand>
</feature>
<comment type="catalytic activity">
    <reaction evidence="6">
        <text>3-hydroxy-L-kynurenine + H2O = 3-hydroxyanthranilate + L-alanine + H(+)</text>
        <dbReference type="Rhea" id="RHEA:25143"/>
        <dbReference type="ChEBI" id="CHEBI:15377"/>
        <dbReference type="ChEBI" id="CHEBI:15378"/>
        <dbReference type="ChEBI" id="CHEBI:36559"/>
        <dbReference type="ChEBI" id="CHEBI:57972"/>
        <dbReference type="ChEBI" id="CHEBI:58125"/>
        <dbReference type="EC" id="3.7.1.3"/>
    </reaction>
</comment>
<feature type="binding site" evidence="4">
    <location>
        <position position="108"/>
    </location>
    <ligand>
        <name>pyridoxal 5'-phosphate</name>
        <dbReference type="ChEBI" id="CHEBI:597326"/>
    </ligand>
</feature>
<comment type="subunit">
    <text evidence="4 6">Homodimer.</text>
</comment>
<dbReference type="PIRSF" id="PIRSF038800">
    <property type="entry name" value="KYNU"/>
    <property type="match status" value="1"/>
</dbReference>
<dbReference type="EC" id="3.7.1.3" evidence="4 5"/>
<dbReference type="GO" id="GO:0030429">
    <property type="term" value="F:kynureninase activity"/>
    <property type="evidence" value="ECO:0007669"/>
    <property type="project" value="UniProtKB-UniRule"/>
</dbReference>
<dbReference type="PANTHER" id="PTHR14084">
    <property type="entry name" value="KYNURENINASE"/>
    <property type="match status" value="1"/>
</dbReference>
<dbReference type="FunFam" id="3.40.640.10:FF:000031">
    <property type="entry name" value="Kynureninase"/>
    <property type="match status" value="1"/>
</dbReference>
<dbReference type="Proteomes" id="UP000547674">
    <property type="component" value="Unassembled WGS sequence"/>
</dbReference>
<dbReference type="Gene3D" id="3.90.1150.10">
    <property type="entry name" value="Aspartate Aminotransferase, domain 1"/>
    <property type="match status" value="1"/>
</dbReference>
<evidence type="ECO:0000256" key="1">
    <source>
        <dbReference type="ARBA" id="ARBA00022642"/>
    </source>
</evidence>
<dbReference type="NCBIfam" id="TIGR01814">
    <property type="entry name" value="kynureninase"/>
    <property type="match status" value="1"/>
</dbReference>
<dbReference type="AlphaFoldDB" id="A0A7Y2E757"/>
<feature type="binding site" evidence="4">
    <location>
        <position position="224"/>
    </location>
    <ligand>
        <name>pyridoxal 5'-phosphate</name>
        <dbReference type="ChEBI" id="CHEBI:597326"/>
    </ligand>
</feature>
<proteinExistence type="inferred from homology"/>
<feature type="binding site" evidence="4">
    <location>
        <position position="109"/>
    </location>
    <ligand>
        <name>pyridoxal 5'-phosphate</name>
        <dbReference type="ChEBI" id="CHEBI:597326"/>
    </ligand>
</feature>
<comment type="pathway">
    <text evidence="4 6">Cofactor biosynthesis; NAD(+) biosynthesis; quinolinate from L-kynurenine: step 2/3.</text>
</comment>
<dbReference type="InterPro" id="IPR015421">
    <property type="entry name" value="PyrdxlP-dep_Trfase_major"/>
</dbReference>
<reference evidence="7 8" key="1">
    <citation type="submission" date="2020-03" db="EMBL/GenBank/DDBJ databases">
        <title>Metabolic flexibility allows generalist bacteria to become dominant in a frequently disturbed ecosystem.</title>
        <authorList>
            <person name="Chen Y.-J."/>
            <person name="Leung P.M."/>
            <person name="Bay S.K."/>
            <person name="Hugenholtz P."/>
            <person name="Kessler A.J."/>
            <person name="Shelley G."/>
            <person name="Waite D.W."/>
            <person name="Cook P.L."/>
            <person name="Greening C."/>
        </authorList>
    </citation>
    <scope>NUCLEOTIDE SEQUENCE [LARGE SCALE GENOMIC DNA]</scope>
    <source>
        <strain evidence="7">SS_bin_28</strain>
    </source>
</reference>
<dbReference type="GO" id="GO:0019441">
    <property type="term" value="P:L-tryptophan catabolic process to kynurenine"/>
    <property type="evidence" value="ECO:0007669"/>
    <property type="project" value="TreeGrafter"/>
</dbReference>
<dbReference type="InterPro" id="IPR015424">
    <property type="entry name" value="PyrdxlP-dep_Trfase"/>
</dbReference>
<dbReference type="HAMAP" id="MF_01970">
    <property type="entry name" value="Kynureninase"/>
    <property type="match status" value="1"/>
</dbReference>
<feature type="binding site" evidence="4">
    <location>
        <position position="307"/>
    </location>
    <ligand>
        <name>pyridoxal 5'-phosphate</name>
        <dbReference type="ChEBI" id="CHEBI:597326"/>
    </ligand>
</feature>
<comment type="function">
    <text evidence="4 6">Catalyzes the cleavage of L-kynurenine (L-Kyn) and L-3-hydroxykynurenine (L-3OHKyn) into anthranilic acid (AA) and 3-hydroxyanthranilic acid (3-OHAA), respectively.</text>
</comment>
<feature type="binding site" evidence="4">
    <location>
        <position position="246"/>
    </location>
    <ligand>
        <name>pyridoxal 5'-phosphate</name>
        <dbReference type="ChEBI" id="CHEBI:597326"/>
    </ligand>
</feature>
<comment type="caution">
    <text evidence="4">Lacks conserved residue(s) required for the propagation of feature annotation.</text>
</comment>
<keyword evidence="2 4" id="KW-0378">Hydrolase</keyword>
<protein>
    <recommendedName>
        <fullName evidence="4 5">Kynureninase</fullName>
        <ecNumber evidence="4 5">3.7.1.3</ecNumber>
    </recommendedName>
    <alternativeName>
        <fullName evidence="4">L-kynurenine hydrolase</fullName>
    </alternativeName>
</protein>
<keyword evidence="3 4" id="KW-0663">Pyridoxal phosphate</keyword>